<protein>
    <submittedName>
        <fullName evidence="4">Conjugal transfer pilus assembly protein TraK</fullName>
    </submittedName>
</protein>
<reference evidence="5" key="1">
    <citation type="submission" date="2018-09" db="EMBL/GenBank/DDBJ databases">
        <authorList>
            <person name="Zhu H."/>
        </authorList>
    </citation>
    <scope>NUCLEOTIDE SEQUENCE [LARGE SCALE GENOMIC DNA]</scope>
    <source>
        <strain evidence="5">K1S02-23</strain>
    </source>
</reference>
<evidence type="ECO:0000259" key="2">
    <source>
        <dbReference type="Pfam" id="PF06586"/>
    </source>
</evidence>
<dbReference type="InterPro" id="IPR010563">
    <property type="entry name" value="TraK_N"/>
</dbReference>
<evidence type="ECO:0000313" key="5">
    <source>
        <dbReference type="Proteomes" id="UP000266327"/>
    </source>
</evidence>
<evidence type="ECO:0000313" key="4">
    <source>
        <dbReference type="EMBL" id="RJG00568.1"/>
    </source>
</evidence>
<keyword evidence="1" id="KW-0732">Signal</keyword>
<feature type="signal peptide" evidence="1">
    <location>
        <begin position="1"/>
        <end position="24"/>
    </location>
</feature>
<evidence type="ECO:0000259" key="3">
    <source>
        <dbReference type="Pfam" id="PF23536"/>
    </source>
</evidence>
<evidence type="ECO:0000256" key="1">
    <source>
        <dbReference type="SAM" id="SignalP"/>
    </source>
</evidence>
<dbReference type="Pfam" id="PF23536">
    <property type="entry name" value="TraK_C"/>
    <property type="match status" value="1"/>
</dbReference>
<dbReference type="RefSeq" id="WP_119784023.1">
    <property type="nucleotide sequence ID" value="NZ_QYUQ01000002.1"/>
</dbReference>
<dbReference type="Proteomes" id="UP000266327">
    <property type="component" value="Unassembled WGS sequence"/>
</dbReference>
<proteinExistence type="predicted"/>
<dbReference type="InterPro" id="IPR055397">
    <property type="entry name" value="TraK_C"/>
</dbReference>
<dbReference type="Pfam" id="PF06586">
    <property type="entry name" value="TraK_N"/>
    <property type="match status" value="1"/>
</dbReference>
<feature type="chain" id="PRO_5017305333" evidence="1">
    <location>
        <begin position="25"/>
        <end position="268"/>
    </location>
</feature>
<dbReference type="OrthoDB" id="8700053at2"/>
<feature type="domain" description="TraK C-terminal" evidence="3">
    <location>
        <begin position="164"/>
        <end position="265"/>
    </location>
</feature>
<dbReference type="EMBL" id="QYUQ01000002">
    <property type="protein sequence ID" value="RJG00568.1"/>
    <property type="molecule type" value="Genomic_DNA"/>
</dbReference>
<accession>A0A3A3FWG5</accession>
<organism evidence="4 5">
    <name type="scientific">Noviherbaspirillum sedimenti</name>
    <dbReference type="NCBI Taxonomy" id="2320865"/>
    <lineage>
        <taxon>Bacteria</taxon>
        <taxon>Pseudomonadati</taxon>
        <taxon>Pseudomonadota</taxon>
        <taxon>Betaproteobacteria</taxon>
        <taxon>Burkholderiales</taxon>
        <taxon>Oxalobacteraceae</taxon>
        <taxon>Noviherbaspirillum</taxon>
    </lineage>
</organism>
<name>A0A3A3FWG5_9BURK</name>
<gene>
    <name evidence="4" type="ORF">D3878_02415</name>
</gene>
<sequence length="268" mass="28937">MTHPSLRWPLLPLLLACASSPSQALQLIDARDGVTVEAVMSIKEPTRIRIEHGPITDVFGNIHSSNCATAAPANTGAAAMPAMAPAVNQAGEIMLECDRDKGEVYVRPVGNSTKPVNLFISSANATYTLLLRRSDTPSDTIVIRDRHARTGPPMPHQGPLGASSNHVRAMKALLVAMASERSAPDVRMEEVNRPVQLWNEVNFTLVRTFEARGLVGEKYLLTNTSGQTMVLAEQEFDRADGSVLGVAIDNLNLRSGDSTSVYVIRQGK</sequence>
<dbReference type="AlphaFoldDB" id="A0A3A3FWG5"/>
<feature type="domain" description="TraK N-terminal" evidence="2">
    <location>
        <begin position="30"/>
        <end position="146"/>
    </location>
</feature>
<comment type="caution">
    <text evidence="4">The sequence shown here is derived from an EMBL/GenBank/DDBJ whole genome shotgun (WGS) entry which is preliminary data.</text>
</comment>
<keyword evidence="5" id="KW-1185">Reference proteome</keyword>